<dbReference type="AlphaFoldDB" id="A0A6B3NEJ6"/>
<evidence type="ECO:0000256" key="2">
    <source>
        <dbReference type="SAM" id="MobiDB-lite"/>
    </source>
</evidence>
<accession>A0A6B3NEJ6</accession>
<reference evidence="3" key="1">
    <citation type="submission" date="2019-11" db="EMBL/GenBank/DDBJ databases">
        <title>Genomic insights into an expanded diversity of filamentous marine cyanobacteria reveals the extraordinary biosynthetic potential of Moorea and Okeania.</title>
        <authorList>
            <person name="Ferreira Leao T."/>
            <person name="Wang M."/>
            <person name="Moss N."/>
            <person name="Da Silva R."/>
            <person name="Sanders J."/>
            <person name="Nurk S."/>
            <person name="Gurevich A."/>
            <person name="Humphrey G."/>
            <person name="Reher R."/>
            <person name="Zhu Q."/>
            <person name="Belda-Ferre P."/>
            <person name="Glukhov E."/>
            <person name="Rex R."/>
            <person name="Dorrestein P.C."/>
            <person name="Knight R."/>
            <person name="Pevzner P."/>
            <person name="Gerwick W.H."/>
            <person name="Gerwick L."/>
        </authorList>
    </citation>
    <scope>NUCLEOTIDE SEQUENCE</scope>
    <source>
        <strain evidence="3">SIO1C4</strain>
    </source>
</reference>
<dbReference type="EMBL" id="JAAHFQ010000167">
    <property type="protein sequence ID" value="NER28071.1"/>
    <property type="molecule type" value="Genomic_DNA"/>
</dbReference>
<feature type="coiled-coil region" evidence="1">
    <location>
        <begin position="42"/>
        <end position="127"/>
    </location>
</feature>
<evidence type="ECO:0000313" key="3">
    <source>
        <dbReference type="EMBL" id="NER28071.1"/>
    </source>
</evidence>
<sequence length="198" mass="22882">MEEIVFDSPHIPFTRLTLIDEETLLAQLDLVRENLPDAFDQAEKIVRQREEIILQAEEYAQEIMEAAERRADQMLDELGIIEQAQQEAQQIRQRVQQECETLEEQTFSDIERVRRQAQQEIEHMRQLALTECEDIQNGAYDYANEVLANIDQQLSEMLRVIRNGRQQLQNEPPPGHLPEADSTGTPGAHTSPTTPKHQ</sequence>
<dbReference type="SUPFAM" id="SSF58113">
    <property type="entry name" value="Apolipoprotein A-I"/>
    <property type="match status" value="1"/>
</dbReference>
<gene>
    <name evidence="3" type="ORF">F6J89_10665</name>
</gene>
<feature type="compositionally biased region" description="Polar residues" evidence="2">
    <location>
        <begin position="182"/>
        <end position="198"/>
    </location>
</feature>
<proteinExistence type="predicted"/>
<protein>
    <submittedName>
        <fullName evidence="3">ATP synthase F0 subunit B</fullName>
    </submittedName>
</protein>
<comment type="caution">
    <text evidence="3">The sequence shown here is derived from an EMBL/GenBank/DDBJ whole genome shotgun (WGS) entry which is preliminary data.</text>
</comment>
<feature type="region of interest" description="Disordered" evidence="2">
    <location>
        <begin position="161"/>
        <end position="198"/>
    </location>
</feature>
<evidence type="ECO:0000256" key="1">
    <source>
        <dbReference type="SAM" id="Coils"/>
    </source>
</evidence>
<keyword evidence="1" id="KW-0175">Coiled coil</keyword>
<organism evidence="3">
    <name type="scientific">Symploca sp. SIO1C4</name>
    <dbReference type="NCBI Taxonomy" id="2607765"/>
    <lineage>
        <taxon>Bacteria</taxon>
        <taxon>Bacillati</taxon>
        <taxon>Cyanobacteriota</taxon>
        <taxon>Cyanophyceae</taxon>
        <taxon>Coleofasciculales</taxon>
        <taxon>Coleofasciculaceae</taxon>
        <taxon>Symploca</taxon>
    </lineage>
</organism>
<name>A0A6B3NEJ6_9CYAN</name>